<reference evidence="3" key="1">
    <citation type="journal article" date="2021" name="PeerJ">
        <title>Extensive microbial diversity within the chicken gut microbiome revealed by metagenomics and culture.</title>
        <authorList>
            <person name="Gilroy R."/>
            <person name="Ravi A."/>
            <person name="Getino M."/>
            <person name="Pursley I."/>
            <person name="Horton D.L."/>
            <person name="Alikhan N.F."/>
            <person name="Baker D."/>
            <person name="Gharbi K."/>
            <person name="Hall N."/>
            <person name="Watson M."/>
            <person name="Adriaenssens E.M."/>
            <person name="Foster-Nyarko E."/>
            <person name="Jarju S."/>
            <person name="Secka A."/>
            <person name="Antonio M."/>
            <person name="Oren A."/>
            <person name="Chaudhuri R.R."/>
            <person name="La Ragione R."/>
            <person name="Hildebrand F."/>
            <person name="Pallen M.J."/>
        </authorList>
    </citation>
    <scope>NUCLEOTIDE SEQUENCE</scope>
    <source>
        <strain evidence="3">12435</strain>
    </source>
</reference>
<keyword evidence="2" id="KW-0812">Transmembrane</keyword>
<feature type="transmembrane region" description="Helical" evidence="2">
    <location>
        <begin position="249"/>
        <end position="270"/>
    </location>
</feature>
<evidence type="ECO:0000256" key="2">
    <source>
        <dbReference type="SAM" id="Phobius"/>
    </source>
</evidence>
<feature type="transmembrane region" description="Helical" evidence="2">
    <location>
        <begin position="276"/>
        <end position="297"/>
    </location>
</feature>
<evidence type="ECO:0000313" key="3">
    <source>
        <dbReference type="EMBL" id="HIW01811.1"/>
    </source>
</evidence>
<name>A0A9D1PZ97_9FIRM</name>
<feature type="region of interest" description="Disordered" evidence="1">
    <location>
        <begin position="328"/>
        <end position="422"/>
    </location>
</feature>
<feature type="transmembrane region" description="Helical" evidence="2">
    <location>
        <begin position="47"/>
        <end position="71"/>
    </location>
</feature>
<evidence type="ECO:0000256" key="1">
    <source>
        <dbReference type="SAM" id="MobiDB-lite"/>
    </source>
</evidence>
<keyword evidence="2" id="KW-1133">Transmembrane helix</keyword>
<feature type="transmembrane region" description="Helical" evidence="2">
    <location>
        <begin position="161"/>
        <end position="183"/>
    </location>
</feature>
<organism evidence="3 4">
    <name type="scientific">Candidatus Protoclostridium stercorigallinarum</name>
    <dbReference type="NCBI Taxonomy" id="2838741"/>
    <lineage>
        <taxon>Bacteria</taxon>
        <taxon>Bacillati</taxon>
        <taxon>Bacillota</taxon>
        <taxon>Clostridia</taxon>
        <taxon>Candidatus Protoclostridium</taxon>
    </lineage>
</organism>
<proteinExistence type="predicted"/>
<comment type="caution">
    <text evidence="3">The sequence shown here is derived from an EMBL/GenBank/DDBJ whole genome shotgun (WGS) entry which is preliminary data.</text>
</comment>
<sequence>MSDEGVKTGLWSTIGSKAARRDEYSTAERIGGWQAYKTIWSGHFTKVLFVSLLTLIFVAPAIAWMIVLGVIGGNVGTSVPFNIFDGIGYPSPDFVGGEYGMAVAEGLGNRMYFDAAMLEYSVLIACIAIAGVGIGAMTYVARLYMYGEQVKVLPAFFRGVAVNWATGLTGGLLSGASLFLVILTQYSFTLHGWSMVGRVFALIGAILLFVFVVIYSFYLVNLSSAYKMSYPRILRDAALLTFANLPRNLLSALLAGLFVGAMFLLNLLFGGSQMSMLPWVVMFFLGFFGIAAIFVALSQIAFSRYINEGLVERETKLKNEQYYAAKREQRKAQKAAGVPAEGGKKQPARYVNPKKKKSGKQAAEHADDKAQPAPEQEKPRGYSESELAKMEEDRRKVAELATEERKEASGLEDLSVYEDDED</sequence>
<accession>A0A9D1PZ97</accession>
<feature type="transmembrane region" description="Helical" evidence="2">
    <location>
        <begin position="195"/>
        <end position="220"/>
    </location>
</feature>
<gene>
    <name evidence="3" type="ORF">H9892_00500</name>
</gene>
<dbReference type="AlphaFoldDB" id="A0A9D1PZ97"/>
<evidence type="ECO:0000313" key="4">
    <source>
        <dbReference type="Proteomes" id="UP000823990"/>
    </source>
</evidence>
<protein>
    <submittedName>
        <fullName evidence="3">Uncharacterized protein</fullName>
    </submittedName>
</protein>
<feature type="compositionally biased region" description="Basic and acidic residues" evidence="1">
    <location>
        <begin position="362"/>
        <end position="409"/>
    </location>
</feature>
<reference evidence="3" key="2">
    <citation type="submission" date="2021-04" db="EMBL/GenBank/DDBJ databases">
        <authorList>
            <person name="Gilroy R."/>
        </authorList>
    </citation>
    <scope>NUCLEOTIDE SEQUENCE</scope>
    <source>
        <strain evidence="3">12435</strain>
    </source>
</reference>
<keyword evidence="2" id="KW-0472">Membrane</keyword>
<dbReference type="EMBL" id="DXHS01000009">
    <property type="protein sequence ID" value="HIW01811.1"/>
    <property type="molecule type" value="Genomic_DNA"/>
</dbReference>
<dbReference type="Proteomes" id="UP000823990">
    <property type="component" value="Unassembled WGS sequence"/>
</dbReference>
<feature type="transmembrane region" description="Helical" evidence="2">
    <location>
        <begin position="120"/>
        <end position="140"/>
    </location>
</feature>